<protein>
    <submittedName>
        <fullName evidence="1">Uncharacterized protein</fullName>
    </submittedName>
</protein>
<comment type="caution">
    <text evidence="1">The sequence shown here is derived from an EMBL/GenBank/DDBJ whole genome shotgun (WGS) entry which is preliminary data.</text>
</comment>
<proteinExistence type="predicted"/>
<accession>A0A831RU60</accession>
<dbReference type="EMBL" id="DRLF01000104">
    <property type="protein sequence ID" value="HEC05731.1"/>
    <property type="molecule type" value="Genomic_DNA"/>
</dbReference>
<name>A0A831RU60_9GAMM</name>
<dbReference type="Proteomes" id="UP000886339">
    <property type="component" value="Unassembled WGS sequence"/>
</dbReference>
<organism evidence="1">
    <name type="scientific">Thiolapillus brandeum</name>
    <dbReference type="NCBI Taxonomy" id="1076588"/>
    <lineage>
        <taxon>Bacteria</taxon>
        <taxon>Pseudomonadati</taxon>
        <taxon>Pseudomonadota</taxon>
        <taxon>Gammaproteobacteria</taxon>
        <taxon>Chromatiales</taxon>
        <taxon>Sedimenticolaceae</taxon>
        <taxon>Thiolapillus</taxon>
    </lineage>
</organism>
<evidence type="ECO:0000313" key="1">
    <source>
        <dbReference type="EMBL" id="HEC05731.1"/>
    </source>
</evidence>
<dbReference type="AlphaFoldDB" id="A0A831RU60"/>
<gene>
    <name evidence="1" type="ORF">ENJ12_02690</name>
</gene>
<sequence length="67" mass="8152">MTDIQKQEIERYRGELETDVRKLVDKYLSISDWDIPEIDEHKSIEYILQVVRSTLDDVENEWKKRGR</sequence>
<reference evidence="1" key="1">
    <citation type="journal article" date="2020" name="mSystems">
        <title>Genome- and Community-Level Interaction Insights into Carbon Utilization and Element Cycling Functions of Hydrothermarchaeota in Hydrothermal Sediment.</title>
        <authorList>
            <person name="Zhou Z."/>
            <person name="Liu Y."/>
            <person name="Xu W."/>
            <person name="Pan J."/>
            <person name="Luo Z.H."/>
            <person name="Li M."/>
        </authorList>
    </citation>
    <scope>NUCLEOTIDE SEQUENCE [LARGE SCALE GENOMIC DNA]</scope>
    <source>
        <strain evidence="1">HyVt-458</strain>
    </source>
</reference>